<protein>
    <submittedName>
        <fullName evidence="1">Uncharacterized protein</fullName>
    </submittedName>
</protein>
<dbReference type="EMBL" id="AKGD01000003">
    <property type="protein sequence ID" value="EIT68793.1"/>
    <property type="molecule type" value="Genomic_DNA"/>
</dbReference>
<comment type="caution">
    <text evidence="1">The sequence shown here is derived from an EMBL/GenBank/DDBJ whole genome shotgun (WGS) entry which is preliminary data.</text>
</comment>
<keyword evidence="2" id="KW-1185">Reference proteome</keyword>
<name>I8T4X5_9GAMM</name>
<evidence type="ECO:0000313" key="1">
    <source>
        <dbReference type="EMBL" id="EIT68793.1"/>
    </source>
</evidence>
<accession>I8T4X5</accession>
<organism evidence="1 2">
    <name type="scientific">Hydrocarboniphaga effusa AP103</name>
    <dbReference type="NCBI Taxonomy" id="1172194"/>
    <lineage>
        <taxon>Bacteria</taxon>
        <taxon>Pseudomonadati</taxon>
        <taxon>Pseudomonadota</taxon>
        <taxon>Gammaproteobacteria</taxon>
        <taxon>Nevskiales</taxon>
        <taxon>Nevskiaceae</taxon>
        <taxon>Hydrocarboniphaga</taxon>
    </lineage>
</organism>
<dbReference type="AlphaFoldDB" id="I8T4X5"/>
<dbReference type="RefSeq" id="WP_007186923.1">
    <property type="nucleotide sequence ID" value="NZ_AKGD01000003.1"/>
</dbReference>
<dbReference type="Proteomes" id="UP000003704">
    <property type="component" value="Unassembled WGS sequence"/>
</dbReference>
<proteinExistence type="predicted"/>
<sequence>MEDNNTQDPDVIREGSLLFPVVGFGLAPVQNGIGVLKLRYFESPGQAVPSETPAYSLNISTLRRMGEQFLVMAGYLEAAQEKLAEKAQKAE</sequence>
<reference evidence="1 2" key="1">
    <citation type="journal article" date="2012" name="J. Bacteriol.">
        <title>Genome Sequence of n-Alkane-Degrading Hydrocarboniphaga effusa Strain AP103T (ATCC BAA-332T).</title>
        <authorList>
            <person name="Chang H.K."/>
            <person name="Zylstra G.J."/>
            <person name="Chae J.C."/>
        </authorList>
    </citation>
    <scope>NUCLEOTIDE SEQUENCE [LARGE SCALE GENOMIC DNA]</scope>
    <source>
        <strain evidence="1 2">AP103</strain>
    </source>
</reference>
<evidence type="ECO:0000313" key="2">
    <source>
        <dbReference type="Proteomes" id="UP000003704"/>
    </source>
</evidence>
<gene>
    <name evidence="1" type="ORF">WQQ_39880</name>
</gene>